<evidence type="ECO:0000259" key="2">
    <source>
        <dbReference type="Pfam" id="PF01757"/>
    </source>
</evidence>
<protein>
    <submittedName>
        <fullName evidence="3">Acyltransferase</fullName>
    </submittedName>
</protein>
<evidence type="ECO:0000256" key="1">
    <source>
        <dbReference type="SAM" id="Phobius"/>
    </source>
</evidence>
<dbReference type="InterPro" id="IPR002656">
    <property type="entry name" value="Acyl_transf_3_dom"/>
</dbReference>
<dbReference type="RefSeq" id="WP_075224068.1">
    <property type="nucleotide sequence ID" value="NZ_CP025012.1"/>
</dbReference>
<organism evidence="3 4">
    <name type="scientific">Rhizobium leguminosarum</name>
    <dbReference type="NCBI Taxonomy" id="384"/>
    <lineage>
        <taxon>Bacteria</taxon>
        <taxon>Pseudomonadati</taxon>
        <taxon>Pseudomonadota</taxon>
        <taxon>Alphaproteobacteria</taxon>
        <taxon>Hyphomicrobiales</taxon>
        <taxon>Rhizobiaceae</taxon>
        <taxon>Rhizobium/Agrobacterium group</taxon>
        <taxon>Rhizobium</taxon>
    </lineage>
</organism>
<dbReference type="InterPro" id="IPR050879">
    <property type="entry name" value="Acyltransferase_3"/>
</dbReference>
<dbReference type="AlphaFoldDB" id="A0A2K9Z599"/>
<reference evidence="3 4" key="1">
    <citation type="submission" date="2017-11" db="EMBL/GenBank/DDBJ databases">
        <title>Complete genome of Rhizobium leguminosarum Norway, an ineffective micro-symbiont.</title>
        <authorList>
            <person name="Hoffrichter A."/>
            <person name="Liang J."/>
            <person name="Brachmann A."/>
            <person name="Marin M."/>
        </authorList>
    </citation>
    <scope>NUCLEOTIDE SEQUENCE [LARGE SCALE GENOMIC DNA]</scope>
    <source>
        <strain evidence="3 4">Norway</strain>
    </source>
</reference>
<accession>A0A2K9Z599</accession>
<feature type="domain" description="Acyltransferase 3" evidence="2">
    <location>
        <begin position="16"/>
        <end position="300"/>
    </location>
</feature>
<name>A0A2K9Z599_RHILE</name>
<dbReference type="Proteomes" id="UP000238523">
    <property type="component" value="Chromosome"/>
</dbReference>
<feature type="transmembrane region" description="Helical" evidence="1">
    <location>
        <begin position="192"/>
        <end position="211"/>
    </location>
</feature>
<gene>
    <name evidence="3" type="ORF">CUJ84_Chr003068</name>
</gene>
<dbReference type="PANTHER" id="PTHR23028:SF134">
    <property type="entry name" value="PUTATIVE (AFU_ORTHOLOGUE AFUA_4G08520)-RELATED"/>
    <property type="match status" value="1"/>
</dbReference>
<dbReference type="Pfam" id="PF01757">
    <property type="entry name" value="Acyl_transf_3"/>
    <property type="match status" value="1"/>
</dbReference>
<feature type="transmembrane region" description="Helical" evidence="1">
    <location>
        <begin position="218"/>
        <end position="238"/>
    </location>
</feature>
<feature type="transmembrane region" description="Helical" evidence="1">
    <location>
        <begin position="76"/>
        <end position="98"/>
    </location>
</feature>
<feature type="transmembrane region" description="Helical" evidence="1">
    <location>
        <begin position="284"/>
        <end position="309"/>
    </location>
</feature>
<feature type="transmembrane region" description="Helical" evidence="1">
    <location>
        <begin position="324"/>
        <end position="346"/>
    </location>
</feature>
<feature type="transmembrane region" description="Helical" evidence="1">
    <location>
        <begin position="161"/>
        <end position="180"/>
    </location>
</feature>
<dbReference type="GO" id="GO:0016747">
    <property type="term" value="F:acyltransferase activity, transferring groups other than amino-acyl groups"/>
    <property type="evidence" value="ECO:0007669"/>
    <property type="project" value="InterPro"/>
</dbReference>
<evidence type="ECO:0000313" key="4">
    <source>
        <dbReference type="Proteomes" id="UP000238523"/>
    </source>
</evidence>
<keyword evidence="1" id="KW-0812">Transmembrane</keyword>
<keyword evidence="1" id="KW-1133">Transmembrane helix</keyword>
<keyword evidence="1" id="KW-0472">Membrane</keyword>
<feature type="transmembrane region" description="Helical" evidence="1">
    <location>
        <begin position="137"/>
        <end position="154"/>
    </location>
</feature>
<evidence type="ECO:0000313" key="3">
    <source>
        <dbReference type="EMBL" id="AUW43412.1"/>
    </source>
</evidence>
<dbReference type="PANTHER" id="PTHR23028">
    <property type="entry name" value="ACETYLTRANSFERASE"/>
    <property type="match status" value="1"/>
</dbReference>
<keyword evidence="3" id="KW-0012">Acyltransferase</keyword>
<proteinExistence type="predicted"/>
<dbReference type="EMBL" id="CP025012">
    <property type="protein sequence ID" value="AUW43412.1"/>
    <property type="molecule type" value="Genomic_DNA"/>
</dbReference>
<feature type="transmembrane region" description="Helical" evidence="1">
    <location>
        <begin position="244"/>
        <end position="264"/>
    </location>
</feature>
<keyword evidence="3" id="KW-0808">Transferase</keyword>
<sequence length="360" mass="40133">MTSDVSAEEKHRFWMLDLLRGASAILVLVYHCSNVFPVAYAAVDLFFMLSGFVLAERYGESLSQAGGRRNFISHRIARLYPVYLVCTLLGAVSVFPLIGHLENWSVSAFAVSSVTSLLILPAPSDTVLGILPLNGPAWSLFFEVVANAVFLFTAARLRLTVSIVVLSAPAFVVALWYFRYPPGSVWGDIVGGFPRVLASFYGGVLISCLWRRGFRIRLAAWPGWILVAALTALYSEFVLTERKYYLLLTFAAHPMIIWFGLGLARNARWERIATWMGEISYPLYLVHVPLLILLATYGVGDCFALRNYLGLGNTSWGGECHRDAIPLVVFVLPLSLMMAHLIAISIQSPGRKLWLRWRPI</sequence>